<comment type="similarity">
    <text evidence="3">Belongs to the RNase H family.</text>
</comment>
<evidence type="ECO:0000256" key="11">
    <source>
        <dbReference type="SAM" id="MobiDB-lite"/>
    </source>
</evidence>
<feature type="compositionally biased region" description="Basic and acidic residues" evidence="11">
    <location>
        <begin position="272"/>
        <end position="281"/>
    </location>
</feature>
<dbReference type="PROSITE" id="PS50879">
    <property type="entry name" value="RNASE_H_1"/>
    <property type="match status" value="1"/>
</dbReference>
<gene>
    <name evidence="13" type="ORF">GXW98_05000</name>
</gene>
<dbReference type="InterPro" id="IPR012337">
    <property type="entry name" value="RNaseH-like_sf"/>
</dbReference>
<evidence type="ECO:0000313" key="13">
    <source>
        <dbReference type="EMBL" id="NLT79626.1"/>
    </source>
</evidence>
<protein>
    <recommendedName>
        <fullName evidence="5">ribonuclease H</fullName>
        <ecNumber evidence="5">3.1.26.4</ecNumber>
    </recommendedName>
</protein>
<feature type="region of interest" description="Disordered" evidence="11">
    <location>
        <begin position="1"/>
        <end position="25"/>
    </location>
</feature>
<evidence type="ECO:0000256" key="6">
    <source>
        <dbReference type="ARBA" id="ARBA00022722"/>
    </source>
</evidence>
<feature type="compositionally biased region" description="Polar residues" evidence="11">
    <location>
        <begin position="244"/>
        <end position="270"/>
    </location>
</feature>
<dbReference type="GO" id="GO:0004523">
    <property type="term" value="F:RNA-DNA hybrid ribonuclease activity"/>
    <property type="evidence" value="ECO:0007669"/>
    <property type="project" value="UniProtKB-EC"/>
</dbReference>
<evidence type="ECO:0000256" key="4">
    <source>
        <dbReference type="ARBA" id="ARBA00011245"/>
    </source>
</evidence>
<evidence type="ECO:0000256" key="8">
    <source>
        <dbReference type="ARBA" id="ARBA00022759"/>
    </source>
</evidence>
<name>A0A971ICW0_9BIFI</name>
<keyword evidence="10" id="KW-0460">Magnesium</keyword>
<sequence>MGASDVISDDPTTGTANSRFLDHSDSPLVVSTDGSALGNPNGPMGWGWVDHRGGRHDAGGASNGTNQIGELCAVLQALRAHPGPQDLIIESDSQYAINCSTKWVHGWKKNGWKNAKKQSVKNAPLIKAIDAELSGRSGSVKFKWVKGHAGNEFNEKVDDLAHGYATHIGEGKESGYLPIEGWQSLLESPYATGADIPDDVKLILAGKAPHSASDAVNHSTGVTDDLSAENTLGSGDGAPMPSGHSEQSTLPMSSDTETQTSPHSEATPSESAPRDDHDDAPLPHVNAPATQGHAETEASGLGKHSAPNPAQTTVSSENRRKPRLHASGRIRLTPPPSSNGRYADVSLHVSGTLHVDARIDNDGYVDLEDAVFTMDWFSANGQQNA</sequence>
<proteinExistence type="inferred from homology"/>
<dbReference type="PANTHER" id="PTHR10642">
    <property type="entry name" value="RIBONUCLEASE H1"/>
    <property type="match status" value="1"/>
</dbReference>
<feature type="compositionally biased region" description="Polar residues" evidence="11">
    <location>
        <begin position="214"/>
        <end position="233"/>
    </location>
</feature>
<evidence type="ECO:0000256" key="7">
    <source>
        <dbReference type="ARBA" id="ARBA00022723"/>
    </source>
</evidence>
<dbReference type="CDD" id="cd09278">
    <property type="entry name" value="RNase_HI_prokaryote_like"/>
    <property type="match status" value="1"/>
</dbReference>
<reference evidence="13" key="2">
    <citation type="submission" date="2020-01" db="EMBL/GenBank/DDBJ databases">
        <authorList>
            <person name="Campanaro S."/>
        </authorList>
    </citation>
    <scope>NUCLEOTIDE SEQUENCE</scope>
    <source>
        <strain evidence="13">AS01afH2WH_6</strain>
    </source>
</reference>
<feature type="domain" description="RNase H type-1" evidence="12">
    <location>
        <begin position="24"/>
        <end position="166"/>
    </location>
</feature>
<evidence type="ECO:0000256" key="3">
    <source>
        <dbReference type="ARBA" id="ARBA00005300"/>
    </source>
</evidence>
<dbReference type="GO" id="GO:0003676">
    <property type="term" value="F:nucleic acid binding"/>
    <property type="evidence" value="ECO:0007669"/>
    <property type="project" value="InterPro"/>
</dbReference>
<feature type="region of interest" description="Disordered" evidence="11">
    <location>
        <begin position="210"/>
        <end position="342"/>
    </location>
</feature>
<dbReference type="InterPro" id="IPR050092">
    <property type="entry name" value="RNase_H"/>
</dbReference>
<evidence type="ECO:0000256" key="9">
    <source>
        <dbReference type="ARBA" id="ARBA00022801"/>
    </source>
</evidence>
<dbReference type="EC" id="3.1.26.4" evidence="5"/>
<keyword evidence="9" id="KW-0378">Hydrolase</keyword>
<comment type="caution">
    <text evidence="13">The sequence shown here is derived from an EMBL/GenBank/DDBJ whole genome shotgun (WGS) entry which is preliminary data.</text>
</comment>
<comment type="subunit">
    <text evidence="4">Monomer.</text>
</comment>
<organism evidence="13 14">
    <name type="scientific">Bifidobacterium crudilactis</name>
    <dbReference type="NCBI Taxonomy" id="327277"/>
    <lineage>
        <taxon>Bacteria</taxon>
        <taxon>Bacillati</taxon>
        <taxon>Actinomycetota</taxon>
        <taxon>Actinomycetes</taxon>
        <taxon>Bifidobacteriales</taxon>
        <taxon>Bifidobacteriaceae</taxon>
        <taxon>Bifidobacterium</taxon>
    </lineage>
</organism>
<evidence type="ECO:0000259" key="12">
    <source>
        <dbReference type="PROSITE" id="PS50879"/>
    </source>
</evidence>
<dbReference type="GO" id="GO:0046872">
    <property type="term" value="F:metal ion binding"/>
    <property type="evidence" value="ECO:0007669"/>
    <property type="project" value="UniProtKB-KW"/>
</dbReference>
<dbReference type="RefSeq" id="WP_273173537.1">
    <property type="nucleotide sequence ID" value="NZ_JAKDOG010000004.1"/>
</dbReference>
<dbReference type="InterPro" id="IPR022892">
    <property type="entry name" value="RNaseHI"/>
</dbReference>
<dbReference type="AlphaFoldDB" id="A0A971ICW0"/>
<dbReference type="Proteomes" id="UP000767327">
    <property type="component" value="Unassembled WGS sequence"/>
</dbReference>
<dbReference type="PANTHER" id="PTHR10642:SF26">
    <property type="entry name" value="RIBONUCLEASE H1"/>
    <property type="match status" value="1"/>
</dbReference>
<evidence type="ECO:0000256" key="2">
    <source>
        <dbReference type="ARBA" id="ARBA00001946"/>
    </source>
</evidence>
<dbReference type="GO" id="GO:0043137">
    <property type="term" value="P:DNA replication, removal of RNA primer"/>
    <property type="evidence" value="ECO:0007669"/>
    <property type="project" value="TreeGrafter"/>
</dbReference>
<keyword evidence="7" id="KW-0479">Metal-binding</keyword>
<dbReference type="SUPFAM" id="SSF53098">
    <property type="entry name" value="Ribonuclease H-like"/>
    <property type="match status" value="1"/>
</dbReference>
<dbReference type="EMBL" id="JAAXZR010000019">
    <property type="protein sequence ID" value="NLT79626.1"/>
    <property type="molecule type" value="Genomic_DNA"/>
</dbReference>
<evidence type="ECO:0000256" key="10">
    <source>
        <dbReference type="ARBA" id="ARBA00022842"/>
    </source>
</evidence>
<reference evidence="13" key="1">
    <citation type="journal article" date="2020" name="Biotechnol. Biofuels">
        <title>New insights from the biogas microbiome by comprehensive genome-resolved metagenomics of nearly 1600 species originating from multiple anaerobic digesters.</title>
        <authorList>
            <person name="Campanaro S."/>
            <person name="Treu L."/>
            <person name="Rodriguez-R L.M."/>
            <person name="Kovalovszki A."/>
            <person name="Ziels R.M."/>
            <person name="Maus I."/>
            <person name="Zhu X."/>
            <person name="Kougias P.G."/>
            <person name="Basile A."/>
            <person name="Luo G."/>
            <person name="Schluter A."/>
            <person name="Konstantinidis K.T."/>
            <person name="Angelidaki I."/>
        </authorList>
    </citation>
    <scope>NUCLEOTIDE SEQUENCE</scope>
    <source>
        <strain evidence="13">AS01afH2WH_6</strain>
    </source>
</reference>
<keyword evidence="8" id="KW-0255">Endonuclease</keyword>
<accession>A0A971ICW0</accession>
<evidence type="ECO:0000313" key="14">
    <source>
        <dbReference type="Proteomes" id="UP000767327"/>
    </source>
</evidence>
<evidence type="ECO:0000256" key="5">
    <source>
        <dbReference type="ARBA" id="ARBA00012180"/>
    </source>
</evidence>
<comment type="catalytic activity">
    <reaction evidence="1">
        <text>Endonucleolytic cleavage to 5'-phosphomonoester.</text>
        <dbReference type="EC" id="3.1.26.4"/>
    </reaction>
</comment>
<evidence type="ECO:0000256" key="1">
    <source>
        <dbReference type="ARBA" id="ARBA00000077"/>
    </source>
</evidence>
<keyword evidence="6" id="KW-0540">Nuclease</keyword>
<dbReference type="InterPro" id="IPR036397">
    <property type="entry name" value="RNaseH_sf"/>
</dbReference>
<dbReference type="InterPro" id="IPR002156">
    <property type="entry name" value="RNaseH_domain"/>
</dbReference>
<comment type="cofactor">
    <cofactor evidence="2">
        <name>Mg(2+)</name>
        <dbReference type="ChEBI" id="CHEBI:18420"/>
    </cofactor>
</comment>
<dbReference type="Gene3D" id="3.30.420.10">
    <property type="entry name" value="Ribonuclease H-like superfamily/Ribonuclease H"/>
    <property type="match status" value="1"/>
</dbReference>
<dbReference type="Pfam" id="PF00075">
    <property type="entry name" value="RNase_H"/>
    <property type="match status" value="1"/>
</dbReference>